<evidence type="ECO:0000313" key="1">
    <source>
        <dbReference type="EMBL" id="MBC8599987.1"/>
    </source>
</evidence>
<comment type="caution">
    <text evidence="1">The sequence shown here is derived from an EMBL/GenBank/DDBJ whole genome shotgun (WGS) entry which is preliminary data.</text>
</comment>
<organism evidence="1 2">
    <name type="scientific">Enterocloster hominis</name>
    <name type="common">ex Liu et al. 2021</name>
    <dbReference type="NCBI Taxonomy" id="2763663"/>
    <lineage>
        <taxon>Bacteria</taxon>
        <taxon>Bacillati</taxon>
        <taxon>Bacillota</taxon>
        <taxon>Clostridia</taxon>
        <taxon>Lachnospirales</taxon>
        <taxon>Lachnospiraceae</taxon>
        <taxon>Enterocloster</taxon>
    </lineage>
</organism>
<reference evidence="1 2" key="1">
    <citation type="submission" date="2020-08" db="EMBL/GenBank/DDBJ databases">
        <title>Genome public.</title>
        <authorList>
            <person name="Liu C."/>
            <person name="Sun Q."/>
        </authorList>
    </citation>
    <scope>NUCLEOTIDE SEQUENCE [LARGE SCALE GENOMIC DNA]</scope>
    <source>
        <strain evidence="1 2">BX10</strain>
    </source>
</reference>
<evidence type="ECO:0008006" key="3">
    <source>
        <dbReference type="Google" id="ProtNLM"/>
    </source>
</evidence>
<name>A0ABR7NV91_9FIRM</name>
<dbReference type="EMBL" id="JACRTJ010000027">
    <property type="protein sequence ID" value="MBC8599987.1"/>
    <property type="molecule type" value="Genomic_DNA"/>
</dbReference>
<keyword evidence="2" id="KW-1185">Reference proteome</keyword>
<sequence>MKRQRSDLSRRIRRIRRKFFLLVTVPTAVVTLGLAVMDAYQQAIKQKSGV</sequence>
<protein>
    <recommendedName>
        <fullName evidence="3">Sensor histidine kinase</fullName>
    </recommendedName>
</protein>
<proteinExistence type="predicted"/>
<dbReference type="RefSeq" id="WP_262428018.1">
    <property type="nucleotide sequence ID" value="NZ_JACRTJ010000027.1"/>
</dbReference>
<accession>A0ABR7NV91</accession>
<evidence type="ECO:0000313" key="2">
    <source>
        <dbReference type="Proteomes" id="UP000647491"/>
    </source>
</evidence>
<gene>
    <name evidence="1" type="ORF">H8708_12245</name>
</gene>
<dbReference type="Proteomes" id="UP000647491">
    <property type="component" value="Unassembled WGS sequence"/>
</dbReference>